<comment type="subcellular location">
    <subcellularLocation>
        <location evidence="2">Cell membrane</location>
        <topology evidence="2">Multi-pass membrane protein</topology>
    </subcellularLocation>
</comment>
<dbReference type="GO" id="GO:0000155">
    <property type="term" value="F:phosphorelay sensor kinase activity"/>
    <property type="evidence" value="ECO:0007669"/>
    <property type="project" value="InterPro"/>
</dbReference>
<organism evidence="26 27">
    <name type="scientific">Pseudoduganella rivuli</name>
    <dbReference type="NCBI Taxonomy" id="2666085"/>
    <lineage>
        <taxon>Bacteria</taxon>
        <taxon>Pseudomonadati</taxon>
        <taxon>Pseudomonadota</taxon>
        <taxon>Betaproteobacteria</taxon>
        <taxon>Burkholderiales</taxon>
        <taxon>Oxalobacteraceae</taxon>
        <taxon>Telluria group</taxon>
        <taxon>Pseudoduganella</taxon>
    </lineage>
</organism>
<dbReference type="InterPro" id="IPR035965">
    <property type="entry name" value="PAS-like_dom_sf"/>
</dbReference>
<keyword evidence="7 20" id="KW-0812">Transmembrane</keyword>
<evidence type="ECO:0000256" key="20">
    <source>
        <dbReference type="SAM" id="Phobius"/>
    </source>
</evidence>
<dbReference type="InterPro" id="IPR001610">
    <property type="entry name" value="PAC"/>
</dbReference>
<dbReference type="PROSITE" id="PS50109">
    <property type="entry name" value="HIS_KIN"/>
    <property type="match status" value="1"/>
</dbReference>
<keyword evidence="13" id="KW-0902">Two-component regulatory system</keyword>
<dbReference type="Gene3D" id="1.10.287.130">
    <property type="match status" value="1"/>
</dbReference>
<evidence type="ECO:0000256" key="1">
    <source>
        <dbReference type="ARBA" id="ARBA00000085"/>
    </source>
</evidence>
<dbReference type="InterPro" id="IPR000014">
    <property type="entry name" value="PAS"/>
</dbReference>
<dbReference type="InterPro" id="IPR001789">
    <property type="entry name" value="Sig_transdc_resp-reg_receiver"/>
</dbReference>
<dbReference type="InterPro" id="IPR036097">
    <property type="entry name" value="HisK_dim/P_sf"/>
</dbReference>
<evidence type="ECO:0000256" key="15">
    <source>
        <dbReference type="ARBA" id="ARBA00023136"/>
    </source>
</evidence>
<dbReference type="InterPro" id="IPR008207">
    <property type="entry name" value="Sig_transdc_His_kin_Hpt_dom"/>
</dbReference>
<dbReference type="InterPro" id="IPR013767">
    <property type="entry name" value="PAS_fold"/>
</dbReference>
<feature type="domain" description="HPt" evidence="25">
    <location>
        <begin position="714"/>
        <end position="807"/>
    </location>
</feature>
<evidence type="ECO:0000256" key="7">
    <source>
        <dbReference type="ARBA" id="ARBA00022692"/>
    </source>
</evidence>
<proteinExistence type="predicted"/>
<dbReference type="GO" id="GO:0006355">
    <property type="term" value="P:regulation of DNA-templated transcription"/>
    <property type="evidence" value="ECO:0007669"/>
    <property type="project" value="InterPro"/>
</dbReference>
<dbReference type="InterPro" id="IPR003594">
    <property type="entry name" value="HATPase_dom"/>
</dbReference>
<dbReference type="PROSITE" id="PS50112">
    <property type="entry name" value="PAS"/>
    <property type="match status" value="1"/>
</dbReference>
<keyword evidence="11" id="KW-0067">ATP-binding</keyword>
<evidence type="ECO:0000256" key="10">
    <source>
        <dbReference type="ARBA" id="ARBA00022777"/>
    </source>
</evidence>
<dbReference type="InterPro" id="IPR036641">
    <property type="entry name" value="HPT_dom_sf"/>
</dbReference>
<evidence type="ECO:0000256" key="18">
    <source>
        <dbReference type="PROSITE-ProRule" id="PRU00110"/>
    </source>
</evidence>
<dbReference type="FunFam" id="1.10.287.130:FF:000004">
    <property type="entry name" value="Ethylene receptor 1"/>
    <property type="match status" value="1"/>
</dbReference>
<dbReference type="InterPro" id="IPR011006">
    <property type="entry name" value="CheY-like_superfamily"/>
</dbReference>
<keyword evidence="10" id="KW-0418">Kinase</keyword>
<dbReference type="Pfam" id="PF00989">
    <property type="entry name" value="PAS"/>
    <property type="match status" value="1"/>
</dbReference>
<dbReference type="CDD" id="cd00130">
    <property type="entry name" value="PAS"/>
    <property type="match status" value="2"/>
</dbReference>
<evidence type="ECO:0000256" key="19">
    <source>
        <dbReference type="PROSITE-ProRule" id="PRU00169"/>
    </source>
</evidence>
<keyword evidence="8" id="KW-0732">Signal</keyword>
<evidence type="ECO:0000256" key="17">
    <source>
        <dbReference type="ARBA" id="ARBA00070152"/>
    </source>
</evidence>
<evidence type="ECO:0000259" key="21">
    <source>
        <dbReference type="PROSITE" id="PS50109"/>
    </source>
</evidence>
<evidence type="ECO:0000256" key="16">
    <source>
        <dbReference type="ARBA" id="ARBA00058004"/>
    </source>
</evidence>
<evidence type="ECO:0000256" key="14">
    <source>
        <dbReference type="ARBA" id="ARBA00023026"/>
    </source>
</evidence>
<dbReference type="InterPro" id="IPR005467">
    <property type="entry name" value="His_kinase_dom"/>
</dbReference>
<comment type="catalytic activity">
    <reaction evidence="1">
        <text>ATP + protein L-histidine = ADP + protein N-phospho-L-histidine.</text>
        <dbReference type="EC" id="2.7.13.3"/>
    </reaction>
</comment>
<evidence type="ECO:0000313" key="26">
    <source>
        <dbReference type="EMBL" id="MRV73391.1"/>
    </source>
</evidence>
<feature type="domain" description="PAS" evidence="23">
    <location>
        <begin position="41"/>
        <end position="110"/>
    </location>
</feature>
<dbReference type="Pfam" id="PF02518">
    <property type="entry name" value="HATPase_c"/>
    <property type="match status" value="1"/>
</dbReference>
<feature type="domain" description="Histidine kinase" evidence="21">
    <location>
        <begin position="317"/>
        <end position="533"/>
    </location>
</feature>
<evidence type="ECO:0000256" key="5">
    <source>
        <dbReference type="ARBA" id="ARBA00022553"/>
    </source>
</evidence>
<dbReference type="SUPFAM" id="SSF47226">
    <property type="entry name" value="Histidine-containing phosphotransfer domain, HPT domain"/>
    <property type="match status" value="1"/>
</dbReference>
<comment type="caution">
    <text evidence="26">The sequence shown here is derived from an EMBL/GenBank/DDBJ whole genome shotgun (WGS) entry which is preliminary data.</text>
</comment>
<evidence type="ECO:0000256" key="13">
    <source>
        <dbReference type="ARBA" id="ARBA00023012"/>
    </source>
</evidence>
<keyword evidence="12 20" id="KW-1133">Transmembrane helix</keyword>
<dbReference type="AlphaFoldDB" id="A0A7X2IP32"/>
<dbReference type="Pfam" id="PF08447">
    <property type="entry name" value="PAS_3"/>
    <property type="match status" value="1"/>
</dbReference>
<evidence type="ECO:0000256" key="8">
    <source>
        <dbReference type="ARBA" id="ARBA00022729"/>
    </source>
</evidence>
<feature type="domain" description="PAC" evidence="24">
    <location>
        <begin position="247"/>
        <end position="299"/>
    </location>
</feature>
<keyword evidence="15 20" id="KW-0472">Membrane</keyword>
<dbReference type="Gene3D" id="3.30.450.20">
    <property type="entry name" value="PAS domain"/>
    <property type="match status" value="2"/>
</dbReference>
<dbReference type="SMART" id="SM00387">
    <property type="entry name" value="HATPase_c"/>
    <property type="match status" value="1"/>
</dbReference>
<keyword evidence="5 19" id="KW-0597">Phosphoprotein</keyword>
<dbReference type="CDD" id="cd16922">
    <property type="entry name" value="HATPase_EvgS-ArcB-TorS-like"/>
    <property type="match status" value="1"/>
</dbReference>
<dbReference type="PROSITE" id="PS50894">
    <property type="entry name" value="HPT"/>
    <property type="match status" value="1"/>
</dbReference>
<dbReference type="Gene3D" id="1.20.120.160">
    <property type="entry name" value="HPT domain"/>
    <property type="match status" value="1"/>
</dbReference>
<dbReference type="PROSITE" id="PS50110">
    <property type="entry name" value="RESPONSE_REGULATORY"/>
    <property type="match status" value="1"/>
</dbReference>
<dbReference type="GO" id="GO:0005886">
    <property type="term" value="C:plasma membrane"/>
    <property type="evidence" value="ECO:0007669"/>
    <property type="project" value="UniProtKB-SubCell"/>
</dbReference>
<dbReference type="InterPro" id="IPR004358">
    <property type="entry name" value="Sig_transdc_His_kin-like_C"/>
</dbReference>
<dbReference type="SMART" id="SM00086">
    <property type="entry name" value="PAC"/>
    <property type="match status" value="2"/>
</dbReference>
<feature type="domain" description="Response regulatory" evidence="22">
    <location>
        <begin position="556"/>
        <end position="675"/>
    </location>
</feature>
<dbReference type="PANTHER" id="PTHR45339:SF1">
    <property type="entry name" value="HYBRID SIGNAL TRANSDUCTION HISTIDINE KINASE J"/>
    <property type="match status" value="1"/>
</dbReference>
<dbReference type="Proteomes" id="UP000446768">
    <property type="component" value="Unassembled WGS sequence"/>
</dbReference>
<evidence type="ECO:0000259" key="22">
    <source>
        <dbReference type="PROSITE" id="PS50110"/>
    </source>
</evidence>
<keyword evidence="4" id="KW-1003">Cell membrane</keyword>
<dbReference type="SUPFAM" id="SSF47384">
    <property type="entry name" value="Homodimeric domain of signal transducing histidine kinase"/>
    <property type="match status" value="1"/>
</dbReference>
<accession>A0A7X2IP32</accession>
<feature type="transmembrane region" description="Helical" evidence="20">
    <location>
        <begin position="6"/>
        <end position="29"/>
    </location>
</feature>
<dbReference type="Pfam" id="PF00512">
    <property type="entry name" value="HisKA"/>
    <property type="match status" value="1"/>
</dbReference>
<dbReference type="NCBIfam" id="TIGR00229">
    <property type="entry name" value="sensory_box"/>
    <property type="match status" value="2"/>
</dbReference>
<dbReference type="Gene3D" id="3.40.50.2300">
    <property type="match status" value="1"/>
</dbReference>
<dbReference type="SUPFAM" id="SSF55874">
    <property type="entry name" value="ATPase domain of HSP90 chaperone/DNA topoisomerase II/histidine kinase"/>
    <property type="match status" value="1"/>
</dbReference>
<dbReference type="PROSITE" id="PS50113">
    <property type="entry name" value="PAC"/>
    <property type="match status" value="1"/>
</dbReference>
<evidence type="ECO:0000259" key="24">
    <source>
        <dbReference type="PROSITE" id="PS50113"/>
    </source>
</evidence>
<evidence type="ECO:0000313" key="27">
    <source>
        <dbReference type="Proteomes" id="UP000446768"/>
    </source>
</evidence>
<gene>
    <name evidence="26" type="ORF">GJ700_16900</name>
</gene>
<dbReference type="GO" id="GO:0005524">
    <property type="term" value="F:ATP binding"/>
    <property type="evidence" value="ECO:0007669"/>
    <property type="project" value="UniProtKB-KW"/>
</dbReference>
<dbReference type="Pfam" id="PF00072">
    <property type="entry name" value="Response_reg"/>
    <property type="match status" value="1"/>
</dbReference>
<dbReference type="CDD" id="cd00082">
    <property type="entry name" value="HisKA"/>
    <property type="match status" value="1"/>
</dbReference>
<evidence type="ECO:0000256" key="9">
    <source>
        <dbReference type="ARBA" id="ARBA00022741"/>
    </source>
</evidence>
<dbReference type="InterPro" id="IPR013655">
    <property type="entry name" value="PAS_fold_3"/>
</dbReference>
<sequence>MDTQAPAMLAGFAIACACAVFAMAAYGLLRYRRLYYQLRQREGWMRALLTTTVDGVITVDAHGVIVDFNRSAERIFGWPRADIIGRNVAVLMADPASSEREGLLYHLKRGDIGSLKSDLESMGVRRDGSHVPIRRALGHSHNRGQDLFVLFITDISERLAMTQALRESEQQFRSLISHIPGVSFRCLAQPGFPLVFLSDGVELVAGYPARDFMGDQPRRTLTELVVAADAPRMAIALAHSIATEQPYLIEYALQHADGSKRWIWEHGAVVRDAGGAVRWIDGVMLDITERRSMEQELRSAKDKAEQAAAARAAFVANMSHEIRTPMNSILGFTDVLLDSPLQPEQRRHLDTIRNAGRSLLRLLNEVLDTAKLDKGAVELELADYSLLALIDELASTASAAAQAKGLALEMHYAPELPRHVHGDALRMRQVLGNLLDNALKFTASGSVALHAGVTDGQLHLQVRDTGIGIAAERLSAIFEPFTQADASMTRRYGGTGLGTTISKQLVELMGGQIRVDSVPGVGTCFHVLLPLAPAKGDAAVSTARSGCGPCELPPLRVLAADDVAQNLELLRVLMEKRGHVVTTVADGAACVQLAAQRAFDVILMDVQMPVLDGLDATRAIRAAEAALGRARTPVIAMTASVLEAHRQASVAAGMDGFASKPVEWNALSHEIARVLATQDLPAAAPAGAMAPPPAPGSALPILEHAAGVARWDGDLTAWRTALGRWAAEYRDLARQLHALDETGEHGAIAALAHRARGVAANLGFTALARLLGQAEQAATRDDGAAAVALHSALAQLGPALADALDAVRAECNDADTVTPPSTAFVAEEAAAAAAALAHGLRRGALEDAALARLHRALHGHVPPAALDALHAALDDFDFSLAQARLDAMMAAIAHEQAEVPA</sequence>
<dbReference type="RefSeq" id="WP_154375925.1">
    <property type="nucleotide sequence ID" value="NZ_WKJJ01000010.1"/>
</dbReference>
<evidence type="ECO:0000256" key="4">
    <source>
        <dbReference type="ARBA" id="ARBA00022475"/>
    </source>
</evidence>
<keyword evidence="6" id="KW-0808">Transferase</keyword>
<evidence type="ECO:0000256" key="3">
    <source>
        <dbReference type="ARBA" id="ARBA00012438"/>
    </source>
</evidence>
<keyword evidence="9" id="KW-0547">Nucleotide-binding</keyword>
<feature type="modified residue" description="Phosphohistidine" evidence="18">
    <location>
        <position position="753"/>
    </location>
</feature>
<protein>
    <recommendedName>
        <fullName evidence="17">Virulence sensor protein BvgS</fullName>
        <ecNumber evidence="3">2.7.13.3</ecNumber>
    </recommendedName>
</protein>
<evidence type="ECO:0000259" key="23">
    <source>
        <dbReference type="PROSITE" id="PS50112"/>
    </source>
</evidence>
<evidence type="ECO:0000259" key="25">
    <source>
        <dbReference type="PROSITE" id="PS50894"/>
    </source>
</evidence>
<dbReference type="PRINTS" id="PR00344">
    <property type="entry name" value="BCTRLSENSOR"/>
</dbReference>
<dbReference type="FunFam" id="3.30.565.10:FF:000010">
    <property type="entry name" value="Sensor histidine kinase RcsC"/>
    <property type="match status" value="1"/>
</dbReference>
<evidence type="ECO:0000256" key="11">
    <source>
        <dbReference type="ARBA" id="ARBA00022840"/>
    </source>
</evidence>
<reference evidence="26 27" key="1">
    <citation type="submission" date="2019-11" db="EMBL/GenBank/DDBJ databases">
        <title>Novel species isolated from a subtropical stream in China.</title>
        <authorList>
            <person name="Lu H."/>
        </authorList>
    </citation>
    <scope>NUCLEOTIDE SEQUENCE [LARGE SCALE GENOMIC DNA]</scope>
    <source>
        <strain evidence="26 27">FT92W</strain>
    </source>
</reference>
<evidence type="ECO:0000256" key="12">
    <source>
        <dbReference type="ARBA" id="ARBA00022989"/>
    </source>
</evidence>
<dbReference type="EMBL" id="WKJJ01000010">
    <property type="protein sequence ID" value="MRV73391.1"/>
    <property type="molecule type" value="Genomic_DNA"/>
</dbReference>
<dbReference type="Gene3D" id="3.30.565.10">
    <property type="entry name" value="Histidine kinase-like ATPase, C-terminal domain"/>
    <property type="match status" value="1"/>
</dbReference>
<evidence type="ECO:0000256" key="2">
    <source>
        <dbReference type="ARBA" id="ARBA00004651"/>
    </source>
</evidence>
<dbReference type="InterPro" id="IPR036890">
    <property type="entry name" value="HATPase_C_sf"/>
</dbReference>
<dbReference type="SMART" id="SM00091">
    <property type="entry name" value="PAS"/>
    <property type="match status" value="2"/>
</dbReference>
<comment type="function">
    <text evidence="16">Member of the two-component regulatory system BvgS/BvgA. Phosphorylates BvgA via a four-step phosphorelay in response to environmental signals.</text>
</comment>
<keyword evidence="27" id="KW-1185">Reference proteome</keyword>
<feature type="modified residue" description="4-aspartylphosphate" evidence="19">
    <location>
        <position position="605"/>
    </location>
</feature>
<dbReference type="SMART" id="SM00448">
    <property type="entry name" value="REC"/>
    <property type="match status" value="1"/>
</dbReference>
<evidence type="ECO:0000256" key="6">
    <source>
        <dbReference type="ARBA" id="ARBA00022679"/>
    </source>
</evidence>
<dbReference type="InterPro" id="IPR000700">
    <property type="entry name" value="PAS-assoc_C"/>
</dbReference>
<dbReference type="PANTHER" id="PTHR45339">
    <property type="entry name" value="HYBRID SIGNAL TRANSDUCTION HISTIDINE KINASE J"/>
    <property type="match status" value="1"/>
</dbReference>
<dbReference type="SUPFAM" id="SSF55785">
    <property type="entry name" value="PYP-like sensor domain (PAS domain)"/>
    <property type="match status" value="2"/>
</dbReference>
<dbReference type="CDD" id="cd17546">
    <property type="entry name" value="REC_hyHK_CKI1_RcsC-like"/>
    <property type="match status" value="1"/>
</dbReference>
<dbReference type="SUPFAM" id="SSF52172">
    <property type="entry name" value="CheY-like"/>
    <property type="match status" value="1"/>
</dbReference>
<dbReference type="InterPro" id="IPR003661">
    <property type="entry name" value="HisK_dim/P_dom"/>
</dbReference>
<dbReference type="SMART" id="SM00388">
    <property type="entry name" value="HisKA"/>
    <property type="match status" value="1"/>
</dbReference>
<keyword evidence="14" id="KW-0843">Virulence</keyword>
<dbReference type="EC" id="2.7.13.3" evidence="3"/>
<name>A0A7X2IP32_9BURK</name>